<dbReference type="PANTHER" id="PTHR44051">
    <property type="entry name" value="GLUTATHIONE S-TRANSFERASE-RELATED"/>
    <property type="match status" value="1"/>
</dbReference>
<accession>A0ABT1QNJ4</accession>
<evidence type="ECO:0000313" key="3">
    <source>
        <dbReference type="EMBL" id="MCQ4164017.1"/>
    </source>
</evidence>
<feature type="domain" description="GST N-terminal" evidence="1">
    <location>
        <begin position="1"/>
        <end position="80"/>
    </location>
</feature>
<dbReference type="SFLD" id="SFLDG00358">
    <property type="entry name" value="Main_(cytGST)"/>
    <property type="match status" value="1"/>
</dbReference>
<sequence>MYILYYSPGSASMLPHLLLREIGAQHELRAVSIDSGANRSPDYLKLNPNGVLPTLVIDGKPHAETAALLLMLCERHPEAGLAPAPGTPQRLDFLQGVMHLANTLQPAFRLWFYPGDLPQADADAVKAGVRSRIEDCFARLDAQLDGRDYLLGGDKPSALDFYAVMLMRWSRNMPRPATQWPRLQGLADRIRARDSWRKLYELEGLTEWA</sequence>
<dbReference type="CDD" id="cd03188">
    <property type="entry name" value="GST_C_Beta"/>
    <property type="match status" value="1"/>
</dbReference>
<protein>
    <submittedName>
        <fullName evidence="3">Glutathione S-transferase</fullName>
    </submittedName>
</protein>
<dbReference type="Gene3D" id="1.20.1050.10">
    <property type="match status" value="1"/>
</dbReference>
<dbReference type="Gene3D" id="3.40.30.10">
    <property type="entry name" value="Glutaredoxin"/>
    <property type="match status" value="1"/>
</dbReference>
<dbReference type="InterPro" id="IPR004045">
    <property type="entry name" value="Glutathione_S-Trfase_N"/>
</dbReference>
<dbReference type="PANTHER" id="PTHR44051:SF21">
    <property type="entry name" value="GLUTATHIONE S-TRANSFERASE FAMILY PROTEIN"/>
    <property type="match status" value="1"/>
</dbReference>
<proteinExistence type="predicted"/>
<dbReference type="SUPFAM" id="SSF47616">
    <property type="entry name" value="GST C-terminal domain-like"/>
    <property type="match status" value="1"/>
</dbReference>
<dbReference type="SFLD" id="SFLDG01150">
    <property type="entry name" value="Main.1:_Beta-like"/>
    <property type="match status" value="1"/>
</dbReference>
<name>A0ABT1QNJ4_9GAMM</name>
<dbReference type="InterPro" id="IPR036249">
    <property type="entry name" value="Thioredoxin-like_sf"/>
</dbReference>
<dbReference type="Pfam" id="PF13410">
    <property type="entry name" value="GST_C_2"/>
    <property type="match status" value="1"/>
</dbReference>
<dbReference type="Pfam" id="PF13409">
    <property type="entry name" value="GST_N_2"/>
    <property type="match status" value="1"/>
</dbReference>
<dbReference type="InterPro" id="IPR036282">
    <property type="entry name" value="Glutathione-S-Trfase_C_sf"/>
</dbReference>
<keyword evidence="4" id="KW-1185">Reference proteome</keyword>
<dbReference type="RefSeq" id="WP_255911951.1">
    <property type="nucleotide sequence ID" value="NZ_JANFQO010000003.1"/>
</dbReference>
<feature type="domain" description="GST C-terminal" evidence="2">
    <location>
        <begin position="86"/>
        <end position="209"/>
    </location>
</feature>
<dbReference type="PROSITE" id="PS50404">
    <property type="entry name" value="GST_NTER"/>
    <property type="match status" value="1"/>
</dbReference>
<dbReference type="SUPFAM" id="SSF52833">
    <property type="entry name" value="Thioredoxin-like"/>
    <property type="match status" value="1"/>
</dbReference>
<dbReference type="PROSITE" id="PS50405">
    <property type="entry name" value="GST_CTER"/>
    <property type="match status" value="1"/>
</dbReference>
<dbReference type="EMBL" id="JANFQO010000003">
    <property type="protein sequence ID" value="MCQ4164017.1"/>
    <property type="molecule type" value="Genomic_DNA"/>
</dbReference>
<evidence type="ECO:0000313" key="4">
    <source>
        <dbReference type="Proteomes" id="UP001165498"/>
    </source>
</evidence>
<dbReference type="CDD" id="cd03057">
    <property type="entry name" value="GST_N_Beta"/>
    <property type="match status" value="1"/>
</dbReference>
<dbReference type="InterPro" id="IPR010987">
    <property type="entry name" value="Glutathione-S-Trfase_C-like"/>
</dbReference>
<evidence type="ECO:0000259" key="2">
    <source>
        <dbReference type="PROSITE" id="PS50405"/>
    </source>
</evidence>
<gene>
    <name evidence="3" type="ORF">NM961_04770</name>
</gene>
<evidence type="ECO:0000259" key="1">
    <source>
        <dbReference type="PROSITE" id="PS50404"/>
    </source>
</evidence>
<comment type="caution">
    <text evidence="3">The sequence shown here is derived from an EMBL/GenBank/DDBJ whole genome shotgun (WGS) entry which is preliminary data.</text>
</comment>
<dbReference type="Proteomes" id="UP001165498">
    <property type="component" value="Unassembled WGS sequence"/>
</dbReference>
<dbReference type="InterPro" id="IPR040079">
    <property type="entry name" value="Glutathione_S-Trfase"/>
</dbReference>
<reference evidence="3" key="1">
    <citation type="submission" date="2022-07" db="EMBL/GenBank/DDBJ databases">
        <title>Tahibacter sp., a new gammaproteobacterium isolated from the silt sample collected at pig farm.</title>
        <authorList>
            <person name="Chen H."/>
        </authorList>
    </citation>
    <scope>NUCLEOTIDE SEQUENCE</scope>
    <source>
        <strain evidence="3">P2K</strain>
    </source>
</reference>
<dbReference type="SFLD" id="SFLDS00019">
    <property type="entry name" value="Glutathione_Transferase_(cytos"/>
    <property type="match status" value="1"/>
</dbReference>
<organism evidence="3 4">
    <name type="scientific">Tahibacter harae</name>
    <dbReference type="NCBI Taxonomy" id="2963937"/>
    <lineage>
        <taxon>Bacteria</taxon>
        <taxon>Pseudomonadati</taxon>
        <taxon>Pseudomonadota</taxon>
        <taxon>Gammaproteobacteria</taxon>
        <taxon>Lysobacterales</taxon>
        <taxon>Rhodanobacteraceae</taxon>
        <taxon>Tahibacter</taxon>
    </lineage>
</organism>